<protein>
    <submittedName>
        <fullName evidence="1">Uncharacterized protein</fullName>
    </submittedName>
</protein>
<evidence type="ECO:0000313" key="1">
    <source>
        <dbReference type="EMBL" id="RKF62742.1"/>
    </source>
</evidence>
<name>A0A420HZ85_9PEZI</name>
<keyword evidence="2" id="KW-1185">Reference proteome</keyword>
<gene>
    <name evidence="1" type="ORF">OnM2_030082</name>
</gene>
<dbReference type="EMBL" id="MCFK01003098">
    <property type="protein sequence ID" value="RKF62742.1"/>
    <property type="molecule type" value="Genomic_DNA"/>
</dbReference>
<reference evidence="1 2" key="1">
    <citation type="journal article" date="2018" name="BMC Genomics">
        <title>Comparative genome analyses reveal sequence features reflecting distinct modes of host-adaptation between dicot and monocot powdery mildew.</title>
        <authorList>
            <person name="Wu Y."/>
            <person name="Ma X."/>
            <person name="Pan Z."/>
            <person name="Kale S.D."/>
            <person name="Song Y."/>
            <person name="King H."/>
            <person name="Zhang Q."/>
            <person name="Presley C."/>
            <person name="Deng X."/>
            <person name="Wei C.I."/>
            <person name="Xiao S."/>
        </authorList>
    </citation>
    <scope>NUCLEOTIDE SEQUENCE [LARGE SCALE GENOMIC DNA]</scope>
    <source>
        <strain evidence="1">UMSG2</strain>
    </source>
</reference>
<comment type="caution">
    <text evidence="1">The sequence shown here is derived from an EMBL/GenBank/DDBJ whole genome shotgun (WGS) entry which is preliminary data.</text>
</comment>
<evidence type="ECO:0000313" key="2">
    <source>
        <dbReference type="Proteomes" id="UP000286134"/>
    </source>
</evidence>
<dbReference type="AlphaFoldDB" id="A0A420HZ85"/>
<organism evidence="1 2">
    <name type="scientific">Erysiphe neolycopersici</name>
    <dbReference type="NCBI Taxonomy" id="212602"/>
    <lineage>
        <taxon>Eukaryota</taxon>
        <taxon>Fungi</taxon>
        <taxon>Dikarya</taxon>
        <taxon>Ascomycota</taxon>
        <taxon>Pezizomycotina</taxon>
        <taxon>Leotiomycetes</taxon>
        <taxon>Erysiphales</taxon>
        <taxon>Erysiphaceae</taxon>
        <taxon>Erysiphe</taxon>
    </lineage>
</organism>
<proteinExistence type="predicted"/>
<sequence>MNLIKRQKDEAAAALEALKALGSSTTVEDEAEEAESN</sequence>
<accession>A0A420HZ85</accession>
<dbReference type="Proteomes" id="UP000286134">
    <property type="component" value="Unassembled WGS sequence"/>
</dbReference>